<dbReference type="InterPro" id="IPR027417">
    <property type="entry name" value="P-loop_NTPase"/>
</dbReference>
<dbReference type="PANTHER" id="PTHR22683">
    <property type="entry name" value="SPORULATION PROTEIN RELATED"/>
    <property type="match status" value="1"/>
</dbReference>
<gene>
    <name evidence="8" type="ORF">NIES267_14220</name>
</gene>
<dbReference type="Gene3D" id="3.30.980.40">
    <property type="match status" value="1"/>
</dbReference>
<evidence type="ECO:0000256" key="5">
    <source>
        <dbReference type="PROSITE-ProRule" id="PRU00289"/>
    </source>
</evidence>
<comment type="similarity">
    <text evidence="1">Belongs to the FtsK/SpoIIIE/SftA family.</text>
</comment>
<dbReference type="PROSITE" id="PS50901">
    <property type="entry name" value="FTSK"/>
    <property type="match status" value="1"/>
</dbReference>
<dbReference type="Gene3D" id="3.30.420.10">
    <property type="entry name" value="Ribonuclease H-like superfamily/Ribonuclease H"/>
    <property type="match status" value="1"/>
</dbReference>
<keyword evidence="4" id="KW-0238">DNA-binding</keyword>
<dbReference type="InterPro" id="IPR002543">
    <property type="entry name" value="FtsK_dom"/>
</dbReference>
<keyword evidence="8" id="KW-0131">Cell cycle</keyword>
<dbReference type="SUPFAM" id="SSF53098">
    <property type="entry name" value="Ribonuclease H-like"/>
    <property type="match status" value="1"/>
</dbReference>
<dbReference type="EMBL" id="AP018227">
    <property type="protein sequence ID" value="BAY81944.1"/>
    <property type="molecule type" value="Genomic_DNA"/>
</dbReference>
<feature type="binding site" evidence="5">
    <location>
        <begin position="712"/>
        <end position="719"/>
    </location>
    <ligand>
        <name>ATP</name>
        <dbReference type="ChEBI" id="CHEBI:30616"/>
    </ligand>
</feature>
<evidence type="ECO:0000256" key="2">
    <source>
        <dbReference type="ARBA" id="ARBA00022741"/>
    </source>
</evidence>
<feature type="compositionally biased region" description="Basic and acidic residues" evidence="6">
    <location>
        <begin position="540"/>
        <end position="549"/>
    </location>
</feature>
<dbReference type="InterPro" id="IPR041027">
    <property type="entry name" value="FtsK_alpha"/>
</dbReference>
<dbReference type="AlphaFoldDB" id="A0A1Z4LL88"/>
<dbReference type="GO" id="GO:0005524">
    <property type="term" value="F:ATP binding"/>
    <property type="evidence" value="ECO:0007669"/>
    <property type="project" value="UniProtKB-UniRule"/>
</dbReference>
<dbReference type="SUPFAM" id="SSF52540">
    <property type="entry name" value="P-loop containing nucleoside triphosphate hydrolases"/>
    <property type="match status" value="1"/>
</dbReference>
<protein>
    <submittedName>
        <fullName evidence="8">Cell division FtsK/SpoIIIE</fullName>
    </submittedName>
</protein>
<evidence type="ECO:0000256" key="4">
    <source>
        <dbReference type="ARBA" id="ARBA00023125"/>
    </source>
</evidence>
<dbReference type="OrthoDB" id="9807790at2"/>
<dbReference type="PANTHER" id="PTHR22683:SF1">
    <property type="entry name" value="TYPE VII SECRETION SYSTEM PROTEIN ESSC"/>
    <property type="match status" value="1"/>
</dbReference>
<evidence type="ECO:0000256" key="6">
    <source>
        <dbReference type="SAM" id="MobiDB-lite"/>
    </source>
</evidence>
<feature type="domain" description="FtsK" evidence="7">
    <location>
        <begin position="693"/>
        <end position="883"/>
    </location>
</feature>
<dbReference type="Proteomes" id="UP000218418">
    <property type="component" value="Chromosome"/>
</dbReference>
<dbReference type="Pfam" id="PF01580">
    <property type="entry name" value="FtsK_SpoIIIE"/>
    <property type="match status" value="1"/>
</dbReference>
<feature type="region of interest" description="Disordered" evidence="6">
    <location>
        <begin position="522"/>
        <end position="573"/>
    </location>
</feature>
<feature type="compositionally biased region" description="Polar residues" evidence="6">
    <location>
        <begin position="526"/>
        <end position="539"/>
    </location>
</feature>
<dbReference type="InterPro" id="IPR011604">
    <property type="entry name" value="PDDEXK-like_dom_sf"/>
</dbReference>
<proteinExistence type="inferred from homology"/>
<evidence type="ECO:0000256" key="1">
    <source>
        <dbReference type="ARBA" id="ARBA00006474"/>
    </source>
</evidence>
<dbReference type="InterPro" id="IPR002562">
    <property type="entry name" value="3'-5'_exonuclease_dom"/>
</dbReference>
<dbReference type="Gene3D" id="3.90.320.10">
    <property type="match status" value="1"/>
</dbReference>
<dbReference type="GO" id="GO:0006139">
    <property type="term" value="P:nucleobase-containing compound metabolic process"/>
    <property type="evidence" value="ECO:0007669"/>
    <property type="project" value="InterPro"/>
</dbReference>
<keyword evidence="9" id="KW-1185">Reference proteome</keyword>
<evidence type="ECO:0000259" key="7">
    <source>
        <dbReference type="PROSITE" id="PS50901"/>
    </source>
</evidence>
<dbReference type="InterPro" id="IPR050206">
    <property type="entry name" value="FtsK/SpoIIIE/SftA"/>
</dbReference>
<evidence type="ECO:0000313" key="9">
    <source>
        <dbReference type="Proteomes" id="UP000218418"/>
    </source>
</evidence>
<keyword evidence="8" id="KW-0132">Cell division</keyword>
<dbReference type="Pfam" id="PF01612">
    <property type="entry name" value="DNA_pol_A_exo1"/>
    <property type="match status" value="1"/>
</dbReference>
<dbReference type="InterPro" id="IPR012337">
    <property type="entry name" value="RNaseH-like_sf"/>
</dbReference>
<evidence type="ECO:0000313" key="8">
    <source>
        <dbReference type="EMBL" id="BAY81944.1"/>
    </source>
</evidence>
<dbReference type="SMART" id="SM00474">
    <property type="entry name" value="35EXOc"/>
    <property type="match status" value="1"/>
</dbReference>
<dbReference type="GO" id="GO:0008408">
    <property type="term" value="F:3'-5' exonuclease activity"/>
    <property type="evidence" value="ECO:0007669"/>
    <property type="project" value="InterPro"/>
</dbReference>
<sequence length="931" mass="105222">MHYLTDATQIKNQINKFRSSKILWLDTEVADCRTPNPRLSLIQVLANPDNTGEFAFVFDVLDKPDLARYFIEQIMVNPQIEKVFHNASFDLKYLGGKSIPNVTCTLKIARKITRYNLKTSNLKLKTLAAELCNFTDVDTESGASDWGKRPLIGKQLYYAAMDVVYLAAVHRYLLDFNANNENNIFKLAANQTKSPQKTDNSYLTATKVRIAFECPRLFYLNDKFADKALFIPRNIPTGVGSVFHSFADEFVRLALREFKFKELFKPETSQLDIETVAVEMQQIFYKAKFYPYLQQVTKTDKSRAKPLLLVWQGLQSIIKRFAEILIVNRGYCSGSTVIRKTFVSGDRKLEYCFDLPNGTQQLVKGEYDCLIYNFERQRLCLIEFKTYQPIDPSAQLAQVSLYGYMLFQKKQVPVDSAVYCVLPEFKEYYYGWEELEDTVNQLIPYKLQQMQEWLSWEPSQADFPPATTQPYLCEICPQQEKCQSFFEGIGNSGNCGLGVSPSRANFQEREQGIGEEEVKVRKNDSVEISQTPLSNSPQTTKEKGSRGDSIEIPPTPLQKEGLNEVSSEKEDKIQSKNYNSVDADAIGKELVATLQSFGIRVNFIGAAVAPSFIRVKLKPQPGVKYTSIQKLYADLQIQMELENPPLIEPQAGYVSVDLPHPNRKAALFDDYLKPQTIQDNASVKIAIGVNLEGKLIEADLSDPNTCHFLVGGTTGSGKSEFLRSQLLSLLIRYSPQQLKIALVDPKRVTFPEFEKMSWLYSNVVKDSEGAIELMDKLVGEMEFRYQRFEKTGCADLGTYNQRSNQPLPRIVCIFDEYADFMAEKESRSALEQSIKRLGAMARAAGIHLIIATQRPEAKVVTPIIRSNLPGRVALRTASEADSMIVLGGKKTAAAYLLGKGDLLYQVGAKLHRLQSLYAKNVDLPGIPNHKF</sequence>
<reference evidence="8 9" key="1">
    <citation type="submission" date="2017-06" db="EMBL/GenBank/DDBJ databases">
        <title>Genome sequencing of cyanobaciteial culture collection at National Institute for Environmental Studies (NIES).</title>
        <authorList>
            <person name="Hirose Y."/>
            <person name="Shimura Y."/>
            <person name="Fujisawa T."/>
            <person name="Nakamura Y."/>
            <person name="Kawachi M."/>
        </authorList>
    </citation>
    <scope>NUCLEOTIDE SEQUENCE [LARGE SCALE GENOMIC DNA]</scope>
    <source>
        <strain evidence="8 9">NIES-267</strain>
    </source>
</reference>
<dbReference type="GO" id="GO:0003677">
    <property type="term" value="F:DNA binding"/>
    <property type="evidence" value="ECO:0007669"/>
    <property type="project" value="UniProtKB-KW"/>
</dbReference>
<organism evidence="8 9">
    <name type="scientific">Calothrix parasitica NIES-267</name>
    <dbReference type="NCBI Taxonomy" id="1973488"/>
    <lineage>
        <taxon>Bacteria</taxon>
        <taxon>Bacillati</taxon>
        <taxon>Cyanobacteriota</taxon>
        <taxon>Cyanophyceae</taxon>
        <taxon>Nostocales</taxon>
        <taxon>Calotrichaceae</taxon>
        <taxon>Calothrix</taxon>
    </lineage>
</organism>
<evidence type="ECO:0000256" key="3">
    <source>
        <dbReference type="ARBA" id="ARBA00022840"/>
    </source>
</evidence>
<keyword evidence="2 5" id="KW-0547">Nucleotide-binding</keyword>
<name>A0A1Z4LL88_9CYAN</name>
<dbReference type="Gene3D" id="3.40.50.300">
    <property type="entry name" value="P-loop containing nucleotide triphosphate hydrolases"/>
    <property type="match status" value="1"/>
</dbReference>
<keyword evidence="3 5" id="KW-0067">ATP-binding</keyword>
<dbReference type="InterPro" id="IPR036397">
    <property type="entry name" value="RNaseH_sf"/>
</dbReference>
<dbReference type="Pfam" id="PF17854">
    <property type="entry name" value="FtsK_alpha"/>
    <property type="match status" value="1"/>
</dbReference>
<dbReference type="GO" id="GO:0051301">
    <property type="term" value="P:cell division"/>
    <property type="evidence" value="ECO:0007669"/>
    <property type="project" value="UniProtKB-KW"/>
</dbReference>
<accession>A0A1Z4LL88</accession>